<reference evidence="1" key="1">
    <citation type="journal article" date="2020" name="Nature">
        <title>Giant virus diversity and host interactions through global metagenomics.</title>
        <authorList>
            <person name="Schulz F."/>
            <person name="Roux S."/>
            <person name="Paez-Espino D."/>
            <person name="Jungbluth S."/>
            <person name="Walsh D.A."/>
            <person name="Denef V.J."/>
            <person name="McMahon K.D."/>
            <person name="Konstantinidis K.T."/>
            <person name="Eloe-Fadrosh E.A."/>
            <person name="Kyrpides N.C."/>
            <person name="Woyke T."/>
        </authorList>
    </citation>
    <scope>NUCLEOTIDE SEQUENCE</scope>
    <source>
        <strain evidence="1">GVMAG-M-3300021375-17</strain>
    </source>
</reference>
<protein>
    <submittedName>
        <fullName evidence="1">Uncharacterized protein</fullName>
    </submittedName>
</protein>
<dbReference type="AlphaFoldDB" id="A0A6C0CKB7"/>
<proteinExistence type="predicted"/>
<accession>A0A6C0CKB7</accession>
<organism evidence="1">
    <name type="scientific">viral metagenome</name>
    <dbReference type="NCBI Taxonomy" id="1070528"/>
    <lineage>
        <taxon>unclassified sequences</taxon>
        <taxon>metagenomes</taxon>
        <taxon>organismal metagenomes</taxon>
    </lineage>
</organism>
<dbReference type="EMBL" id="MN739451">
    <property type="protein sequence ID" value="QHT05226.1"/>
    <property type="molecule type" value="Genomic_DNA"/>
</dbReference>
<name>A0A6C0CKB7_9ZZZZ</name>
<evidence type="ECO:0000313" key="1">
    <source>
        <dbReference type="EMBL" id="QHT05226.1"/>
    </source>
</evidence>
<sequence>MSDNIKLITKNRIDIVIGIEYVDFYENKYDTQFFIDLHIEHKRAFNGLKEKLCKCYGEKQHLERFNNLINEIKDKQTNTVNVPVCKYNDEYWVINGFHRISILSYYNLNKNLEIKNYPTQPHEPYYPTNIYFFKKKKYELKYCDYTIHIFLKNYHKDFHCIILFPNHENLPKNLLNEIENHLIYDIDIPMDNFKNNFKNNFINLLYYNEKWCKSGGYKDKAINCFSNGENLKLYFIEKQKLKTLIHLKKQVREYYKIGKNSIHIPDTQEECNSLLDLLNYNTLSFIDKTPSLYIDFPNFNKLFEILKKFCKENDIDTKKICITSSSVLSVYGIRDCGDMDLFIDKKYVDIFKNTPFDNDNKYTIDKHYSKHFEDIIYNPDNYFYFQGIKFCNLSIILDYKKYRVENKLYGKKSIEKDNRDIKNIENL</sequence>